<dbReference type="NCBIfam" id="TIGR01352">
    <property type="entry name" value="tonB_Cterm"/>
    <property type="match status" value="2"/>
</dbReference>
<dbReference type="OrthoDB" id="9814002at2"/>
<dbReference type="PROSITE" id="PS52015">
    <property type="entry name" value="TONB_CTD"/>
    <property type="match status" value="2"/>
</dbReference>
<protein>
    <submittedName>
        <fullName evidence="13">Energy transducer TonB</fullName>
    </submittedName>
    <submittedName>
        <fullName evidence="12">TonB family C-terminal domain-containing protein</fullName>
    </submittedName>
</protein>
<dbReference type="GO" id="GO:0015891">
    <property type="term" value="P:siderophore transport"/>
    <property type="evidence" value="ECO:0007669"/>
    <property type="project" value="InterPro"/>
</dbReference>
<feature type="signal peptide" evidence="10">
    <location>
        <begin position="1"/>
        <end position="20"/>
    </location>
</feature>
<dbReference type="PRINTS" id="PR01374">
    <property type="entry name" value="TONBPROTEIN"/>
</dbReference>
<dbReference type="SUPFAM" id="SSF74653">
    <property type="entry name" value="TolA/TonB C-terminal domain"/>
    <property type="match status" value="2"/>
</dbReference>
<dbReference type="Proteomes" id="UP001326715">
    <property type="component" value="Chromosome"/>
</dbReference>
<dbReference type="EMBL" id="CP140154">
    <property type="protein sequence ID" value="WQG89204.1"/>
    <property type="molecule type" value="Genomic_DNA"/>
</dbReference>
<keyword evidence="10" id="KW-0732">Signal</keyword>
<evidence type="ECO:0000256" key="2">
    <source>
        <dbReference type="ARBA" id="ARBA00006555"/>
    </source>
</evidence>
<evidence type="ECO:0000256" key="3">
    <source>
        <dbReference type="ARBA" id="ARBA00022448"/>
    </source>
</evidence>
<reference evidence="12 14" key="1">
    <citation type="submission" date="2016-11" db="EMBL/GenBank/DDBJ databases">
        <authorList>
            <person name="Jaros S."/>
            <person name="Januszkiewicz K."/>
            <person name="Wedrychowicz H."/>
        </authorList>
    </citation>
    <scope>NUCLEOTIDE SEQUENCE [LARGE SCALE GENOMIC DNA]</scope>
    <source>
        <strain evidence="12 14">DSM 784</strain>
    </source>
</reference>
<sequence>MRHIIPFLLLYLSTFSITCAAQSPVTDPTGTIYHKVDVPPEFVGGDDARDRFLTQNIHYPRSAQEKGASGTVIVQFVIDENGNVLNPTSQSPYLDTSLQRESIRVVQLMPKWKPGLLDGKEVKVRFYLPIKYTLQIAGESRSSAFPVIPKVAPTAKDSVLNVIYYTDPANKPAYPGGENGLTKYLKKNLNYPQEALESGIEGIVTVQFTINGDGTISNVSTISPKLGGRLEMEAIRLIRSMPNWKPAMENGKPVPAQCNIPIEFSLKEYYTKKRKVYPMF</sequence>
<dbReference type="GO" id="GO:0098797">
    <property type="term" value="C:plasma membrane protein complex"/>
    <property type="evidence" value="ECO:0007669"/>
    <property type="project" value="TreeGrafter"/>
</dbReference>
<evidence type="ECO:0000256" key="9">
    <source>
        <dbReference type="ARBA" id="ARBA00023136"/>
    </source>
</evidence>
<keyword evidence="3" id="KW-0813">Transport</keyword>
<dbReference type="Proteomes" id="UP000183788">
    <property type="component" value="Unassembled WGS sequence"/>
</dbReference>
<evidence type="ECO:0000256" key="4">
    <source>
        <dbReference type="ARBA" id="ARBA00022475"/>
    </source>
</evidence>
<dbReference type="AlphaFoldDB" id="A0A1K1QK28"/>
<dbReference type="InterPro" id="IPR051045">
    <property type="entry name" value="TonB-dependent_transducer"/>
</dbReference>
<evidence type="ECO:0000259" key="11">
    <source>
        <dbReference type="PROSITE" id="PS52015"/>
    </source>
</evidence>
<dbReference type="RefSeq" id="WP_072361198.1">
    <property type="nucleotide sequence ID" value="NZ_CP139972.1"/>
</dbReference>
<dbReference type="InterPro" id="IPR003538">
    <property type="entry name" value="TonB"/>
</dbReference>
<keyword evidence="15" id="KW-1185">Reference proteome</keyword>
<dbReference type="Gene3D" id="3.30.1150.10">
    <property type="match status" value="2"/>
</dbReference>
<proteinExistence type="inferred from homology"/>
<dbReference type="PANTHER" id="PTHR33446">
    <property type="entry name" value="PROTEIN TONB-RELATED"/>
    <property type="match status" value="1"/>
</dbReference>
<dbReference type="Pfam" id="PF03544">
    <property type="entry name" value="TonB_C"/>
    <property type="match status" value="2"/>
</dbReference>
<dbReference type="GO" id="GO:0055085">
    <property type="term" value="P:transmembrane transport"/>
    <property type="evidence" value="ECO:0007669"/>
    <property type="project" value="InterPro"/>
</dbReference>
<evidence type="ECO:0000256" key="6">
    <source>
        <dbReference type="ARBA" id="ARBA00022692"/>
    </source>
</evidence>
<evidence type="ECO:0000313" key="14">
    <source>
        <dbReference type="Proteomes" id="UP000183788"/>
    </source>
</evidence>
<keyword evidence="6" id="KW-0812">Transmembrane</keyword>
<keyword evidence="9" id="KW-0472">Membrane</keyword>
<evidence type="ECO:0000256" key="8">
    <source>
        <dbReference type="ARBA" id="ARBA00022989"/>
    </source>
</evidence>
<keyword evidence="7" id="KW-0653">Protein transport</keyword>
<evidence type="ECO:0000313" key="13">
    <source>
        <dbReference type="EMBL" id="WQG89204.1"/>
    </source>
</evidence>
<dbReference type="GO" id="GO:0031992">
    <property type="term" value="F:energy transducer activity"/>
    <property type="evidence" value="ECO:0007669"/>
    <property type="project" value="InterPro"/>
</dbReference>
<dbReference type="InterPro" id="IPR037682">
    <property type="entry name" value="TonB_C"/>
</dbReference>
<dbReference type="InterPro" id="IPR006260">
    <property type="entry name" value="TonB/TolA_C"/>
</dbReference>
<feature type="chain" id="PRO_5009667146" evidence="10">
    <location>
        <begin position="21"/>
        <end position="280"/>
    </location>
</feature>
<dbReference type="GO" id="GO:0030288">
    <property type="term" value="C:outer membrane-bounded periplasmic space"/>
    <property type="evidence" value="ECO:0007669"/>
    <property type="project" value="InterPro"/>
</dbReference>
<evidence type="ECO:0000256" key="10">
    <source>
        <dbReference type="SAM" id="SignalP"/>
    </source>
</evidence>
<evidence type="ECO:0000256" key="1">
    <source>
        <dbReference type="ARBA" id="ARBA00004383"/>
    </source>
</evidence>
<evidence type="ECO:0000256" key="5">
    <source>
        <dbReference type="ARBA" id="ARBA00022519"/>
    </source>
</evidence>
<evidence type="ECO:0000256" key="7">
    <source>
        <dbReference type="ARBA" id="ARBA00022927"/>
    </source>
</evidence>
<dbReference type="PANTHER" id="PTHR33446:SF2">
    <property type="entry name" value="PROTEIN TONB"/>
    <property type="match status" value="1"/>
</dbReference>
<gene>
    <name evidence="12" type="ORF">SAMN05661012_02861</name>
    <name evidence="13" type="ORF">SR876_30200</name>
</gene>
<reference evidence="13 15" key="2">
    <citation type="submission" date="2023-11" db="EMBL/GenBank/DDBJ databases">
        <title>MicrobeMod: A computational toolkit for identifying prokaryotic methylation and restriction-modification with nanopore sequencing.</title>
        <authorList>
            <person name="Crits-Christoph A."/>
            <person name="Kang S.C."/>
            <person name="Lee H."/>
            <person name="Ostrov N."/>
        </authorList>
    </citation>
    <scope>NUCLEOTIDE SEQUENCE [LARGE SCALE GENOMIC DNA]</scope>
    <source>
        <strain evidence="13 15">ATCC 23090</strain>
    </source>
</reference>
<feature type="domain" description="TonB C-terminal" evidence="11">
    <location>
        <begin position="44"/>
        <end position="141"/>
    </location>
</feature>
<keyword evidence="5" id="KW-0997">Cell inner membrane</keyword>
<dbReference type="GO" id="GO:0015031">
    <property type="term" value="P:protein transport"/>
    <property type="evidence" value="ECO:0007669"/>
    <property type="project" value="UniProtKB-KW"/>
</dbReference>
<dbReference type="STRING" id="1004.SAMN05661012_02861"/>
<keyword evidence="8" id="KW-1133">Transmembrane helix</keyword>
<comment type="subcellular location">
    <subcellularLocation>
        <location evidence="1">Cell inner membrane</location>
        <topology evidence="1">Single-pass membrane protein</topology>
        <orientation evidence="1">Periplasmic side</orientation>
    </subcellularLocation>
</comment>
<feature type="domain" description="TonB C-terminal" evidence="11">
    <location>
        <begin position="176"/>
        <end position="273"/>
    </location>
</feature>
<name>A0A1K1QK28_9BACT</name>
<evidence type="ECO:0000313" key="15">
    <source>
        <dbReference type="Proteomes" id="UP001326715"/>
    </source>
</evidence>
<organism evidence="12 14">
    <name type="scientific">Chitinophaga sancti</name>
    <dbReference type="NCBI Taxonomy" id="1004"/>
    <lineage>
        <taxon>Bacteria</taxon>
        <taxon>Pseudomonadati</taxon>
        <taxon>Bacteroidota</taxon>
        <taxon>Chitinophagia</taxon>
        <taxon>Chitinophagales</taxon>
        <taxon>Chitinophagaceae</taxon>
        <taxon>Chitinophaga</taxon>
    </lineage>
</organism>
<accession>A0A1K1QK28</accession>
<evidence type="ECO:0000313" key="12">
    <source>
        <dbReference type="EMBL" id="SFW60303.1"/>
    </source>
</evidence>
<keyword evidence="4" id="KW-1003">Cell membrane</keyword>
<dbReference type="EMBL" id="FPIZ01000008">
    <property type="protein sequence ID" value="SFW60303.1"/>
    <property type="molecule type" value="Genomic_DNA"/>
</dbReference>
<comment type="similarity">
    <text evidence="2">Belongs to the TonB family.</text>
</comment>